<dbReference type="PANTHER" id="PTHR31528">
    <property type="entry name" value="4-AMINO-5-HYDROXYMETHYL-2-METHYLPYRIMIDINE PHOSPHATE SYNTHASE THI11-RELATED"/>
    <property type="match status" value="1"/>
</dbReference>
<comment type="caution">
    <text evidence="3">The sequence shown here is derived from an EMBL/GenBank/DDBJ whole genome shotgun (WGS) entry which is preliminary data.</text>
</comment>
<feature type="domain" description="SsuA/THI5-like" evidence="2">
    <location>
        <begin position="43"/>
        <end position="254"/>
    </location>
</feature>
<gene>
    <name evidence="3" type="ORF">DES45_103383</name>
</gene>
<feature type="signal peptide" evidence="1">
    <location>
        <begin position="1"/>
        <end position="27"/>
    </location>
</feature>
<reference evidence="3 4" key="1">
    <citation type="submission" date="2018-07" db="EMBL/GenBank/DDBJ databases">
        <title>Genomic Encyclopedia of Type Strains, Phase IV (KMG-IV): sequencing the most valuable type-strain genomes for metagenomic binning, comparative biology and taxonomic classification.</title>
        <authorList>
            <person name="Goeker M."/>
        </authorList>
    </citation>
    <scope>NUCLEOTIDE SEQUENCE [LARGE SCALE GENOMIC DNA]</scope>
    <source>
        <strain evidence="3 4">DSM 14364</strain>
    </source>
</reference>
<sequence length="346" mass="37306">MFKRLKGALTAITTAAALMLPAAAAHAQDKFTFMFPVKSVLQYHPFYIAQELGYFKQENLDVRFEVANGSSAALRQLIAGNADAALPSPGAFLNAVAQGNDLRWVFSYEYANIFTLVTPANGPVKTVADLKGKSVGVSELSGGEVPLVRAVLRKAGLGENDVKILPVGEGSALTVQALQSGQVNAYSSSLFDVAAIEAAGHPMQVILPPDAQLYPANGIATTAENLNKKRDQIVRFTRAVAKGIAYVKANPDRALQMAKKLGPEEFENEKFITYGWKAIQTLTTPPPALKDQPIGAHYTEGFKNYHDFLRAGKEEEGALPKDVDLTKALDSSLLKDINNFDRAALK</sequence>
<evidence type="ECO:0000313" key="4">
    <source>
        <dbReference type="Proteomes" id="UP000254925"/>
    </source>
</evidence>
<dbReference type="PANTHER" id="PTHR31528:SF3">
    <property type="entry name" value="THIAMINE BIOSYNTHESIS PROTEIN HI_0357-RELATED"/>
    <property type="match status" value="1"/>
</dbReference>
<evidence type="ECO:0000313" key="3">
    <source>
        <dbReference type="EMBL" id="RDI60122.1"/>
    </source>
</evidence>
<dbReference type="Proteomes" id="UP000254925">
    <property type="component" value="Unassembled WGS sequence"/>
</dbReference>
<dbReference type="RefSeq" id="WP_170151449.1">
    <property type="nucleotide sequence ID" value="NZ_QQBB01000003.1"/>
</dbReference>
<dbReference type="Pfam" id="PF09084">
    <property type="entry name" value="NMT1"/>
    <property type="match status" value="1"/>
</dbReference>
<evidence type="ECO:0000256" key="1">
    <source>
        <dbReference type="SAM" id="SignalP"/>
    </source>
</evidence>
<dbReference type="InterPro" id="IPR015168">
    <property type="entry name" value="SsuA/THI5"/>
</dbReference>
<evidence type="ECO:0000259" key="2">
    <source>
        <dbReference type="Pfam" id="PF09084"/>
    </source>
</evidence>
<keyword evidence="1" id="KW-0732">Signal</keyword>
<dbReference type="GO" id="GO:0009228">
    <property type="term" value="P:thiamine biosynthetic process"/>
    <property type="evidence" value="ECO:0007669"/>
    <property type="project" value="InterPro"/>
</dbReference>
<dbReference type="SUPFAM" id="SSF53850">
    <property type="entry name" value="Periplasmic binding protein-like II"/>
    <property type="match status" value="1"/>
</dbReference>
<keyword evidence="4" id="KW-1185">Reference proteome</keyword>
<name>A0A370HNH8_9HYPH</name>
<accession>A0A370HNH8</accession>
<dbReference type="Gene3D" id="3.40.190.10">
    <property type="entry name" value="Periplasmic binding protein-like II"/>
    <property type="match status" value="2"/>
</dbReference>
<feature type="chain" id="PRO_5016926669" evidence="1">
    <location>
        <begin position="28"/>
        <end position="346"/>
    </location>
</feature>
<organism evidence="3 4">
    <name type="scientific">Microvirga subterranea</name>
    <dbReference type="NCBI Taxonomy" id="186651"/>
    <lineage>
        <taxon>Bacteria</taxon>
        <taxon>Pseudomonadati</taxon>
        <taxon>Pseudomonadota</taxon>
        <taxon>Alphaproteobacteria</taxon>
        <taxon>Hyphomicrobiales</taxon>
        <taxon>Methylobacteriaceae</taxon>
        <taxon>Microvirga</taxon>
    </lineage>
</organism>
<dbReference type="EMBL" id="QQBB01000003">
    <property type="protein sequence ID" value="RDI60122.1"/>
    <property type="molecule type" value="Genomic_DNA"/>
</dbReference>
<dbReference type="AlphaFoldDB" id="A0A370HNH8"/>
<dbReference type="InterPro" id="IPR027939">
    <property type="entry name" value="NMT1/THI5"/>
</dbReference>
<proteinExistence type="predicted"/>
<protein>
    <submittedName>
        <fullName evidence="3">WD-40 repeat-containing protein</fullName>
    </submittedName>
</protein>